<accession>A0A4P7L5Y7</accession>
<organism evidence="3 4">
    <name type="scientific">Cupriavidus oxalaticus</name>
    <dbReference type="NCBI Taxonomy" id="96344"/>
    <lineage>
        <taxon>Bacteria</taxon>
        <taxon>Pseudomonadati</taxon>
        <taxon>Pseudomonadota</taxon>
        <taxon>Betaproteobacteria</taxon>
        <taxon>Burkholderiales</taxon>
        <taxon>Burkholderiaceae</taxon>
        <taxon>Cupriavidus</taxon>
    </lineage>
</organism>
<evidence type="ECO:0000313" key="3">
    <source>
        <dbReference type="EMBL" id="QBY50565.1"/>
    </source>
</evidence>
<dbReference type="EMBL" id="CP038634">
    <property type="protein sequence ID" value="QBY50565.1"/>
    <property type="molecule type" value="Genomic_DNA"/>
</dbReference>
<evidence type="ECO:0000256" key="2">
    <source>
        <dbReference type="SAM" id="SignalP"/>
    </source>
</evidence>
<proteinExistence type="predicted"/>
<evidence type="ECO:0000313" key="4">
    <source>
        <dbReference type="Proteomes" id="UP000295294"/>
    </source>
</evidence>
<sequence length="123" mass="13236">MSRVIAILLMLILPLQALAAAQRQLAHSAGFPVDLVDLVDHMAVHADHVPHHHDDDGDITFDDSAASASHQLDFDYGMHFQAPLPGGLPLSLAQRTQPKPLFLGGRMPDPRGSPPLRPPHAPA</sequence>
<feature type="signal peptide" evidence="2">
    <location>
        <begin position="1"/>
        <end position="19"/>
    </location>
</feature>
<evidence type="ECO:0008006" key="5">
    <source>
        <dbReference type="Google" id="ProtNLM"/>
    </source>
</evidence>
<reference evidence="3 4" key="1">
    <citation type="submission" date="2019-03" db="EMBL/GenBank/DDBJ databases">
        <title>Efficiently degradation of phenoxyalkanoic acid herbicides by Cupriavidus oxalaticus strain X32.</title>
        <authorList>
            <person name="Sheng X."/>
        </authorList>
    </citation>
    <scope>NUCLEOTIDE SEQUENCE [LARGE SCALE GENOMIC DNA]</scope>
    <source>
        <strain evidence="3 4">X32</strain>
    </source>
</reference>
<dbReference type="STRING" id="1349762.GCA_001592245_00886"/>
<dbReference type="RefSeq" id="WP_135703229.1">
    <property type="nucleotide sequence ID" value="NZ_CP038634.1"/>
</dbReference>
<protein>
    <recommendedName>
        <fullName evidence="5">Secreted protein</fullName>
    </recommendedName>
</protein>
<keyword evidence="2" id="KW-0732">Signal</keyword>
<feature type="compositionally biased region" description="Pro residues" evidence="1">
    <location>
        <begin position="111"/>
        <end position="123"/>
    </location>
</feature>
<feature type="chain" id="PRO_5020411844" description="Secreted protein" evidence="2">
    <location>
        <begin position="20"/>
        <end position="123"/>
    </location>
</feature>
<dbReference type="AlphaFoldDB" id="A0A4P7L5Y7"/>
<name>A0A4P7L5Y7_9BURK</name>
<dbReference type="Proteomes" id="UP000295294">
    <property type="component" value="Chromosome 1"/>
</dbReference>
<evidence type="ECO:0000256" key="1">
    <source>
        <dbReference type="SAM" id="MobiDB-lite"/>
    </source>
</evidence>
<feature type="region of interest" description="Disordered" evidence="1">
    <location>
        <begin position="99"/>
        <end position="123"/>
    </location>
</feature>
<gene>
    <name evidence="3" type="ORF">E0W60_05080</name>
</gene>
<dbReference type="KEGG" id="cox:E0W60_05080"/>